<protein>
    <submittedName>
        <fullName evidence="3">Phosphotransferase</fullName>
    </submittedName>
</protein>
<sequence>MKSIFPATYSTLSPQALADLLAERYTLETIQCTFLVRGVGDTYLVDSAQGRFILRINRTTHRSLAHVQAEVALLIALKKAGVSVSYPIVDRTQESIQQLEAVEGSRYAVLFSYAPGQPAKLLSNNQLRTLGQEMAHFHQVSSTIALPGERWVFDLDTTLFRPLERLKANFVADQESYLWLQQAAKRVETRIAQVNTSGFHSGYCHFDLLPKNMHFDGDSVSLFDFDFMGYGWLVHDLVSFWQHLALEVYTGRMTQSAFEESYTIFLASYQTSHPISDQELALIPYLTLGFWLFYMGFHTTHDQFYSYLQPAQLKAYTGFLKHVAATYWD</sequence>
<dbReference type="Gene3D" id="3.90.1200.10">
    <property type="match status" value="1"/>
</dbReference>
<dbReference type="AlphaFoldDB" id="A0A7G5H3V0"/>
<dbReference type="InterPro" id="IPR050249">
    <property type="entry name" value="Pseudomonas-type_ThrB"/>
</dbReference>
<keyword evidence="4" id="KW-1185">Reference proteome</keyword>
<organism evidence="3 4">
    <name type="scientific">Spirosoma foliorum</name>
    <dbReference type="NCBI Taxonomy" id="2710596"/>
    <lineage>
        <taxon>Bacteria</taxon>
        <taxon>Pseudomonadati</taxon>
        <taxon>Bacteroidota</taxon>
        <taxon>Cytophagia</taxon>
        <taxon>Cytophagales</taxon>
        <taxon>Cytophagaceae</taxon>
        <taxon>Spirosoma</taxon>
    </lineage>
</organism>
<evidence type="ECO:0000313" key="4">
    <source>
        <dbReference type="Proteomes" id="UP000515369"/>
    </source>
</evidence>
<dbReference type="PANTHER" id="PTHR21064">
    <property type="entry name" value="AMINOGLYCOSIDE PHOSPHOTRANSFERASE DOMAIN-CONTAINING PROTEIN-RELATED"/>
    <property type="match status" value="1"/>
</dbReference>
<proteinExistence type="inferred from homology"/>
<dbReference type="InterPro" id="IPR002575">
    <property type="entry name" value="Aminoglycoside_PTrfase"/>
</dbReference>
<dbReference type="GO" id="GO:0009088">
    <property type="term" value="P:threonine biosynthetic process"/>
    <property type="evidence" value="ECO:0007669"/>
    <property type="project" value="TreeGrafter"/>
</dbReference>
<dbReference type="GO" id="GO:0004413">
    <property type="term" value="F:homoserine kinase activity"/>
    <property type="evidence" value="ECO:0007669"/>
    <property type="project" value="TreeGrafter"/>
</dbReference>
<dbReference type="PANTHER" id="PTHR21064:SF6">
    <property type="entry name" value="AMINOGLYCOSIDE PHOSPHOTRANSFERASE DOMAIN-CONTAINING PROTEIN"/>
    <property type="match status" value="1"/>
</dbReference>
<feature type="domain" description="Aminoglycoside phosphotransferase" evidence="2">
    <location>
        <begin position="41"/>
        <end position="243"/>
    </location>
</feature>
<name>A0A7G5H3V0_9BACT</name>
<dbReference type="SUPFAM" id="SSF56112">
    <property type="entry name" value="Protein kinase-like (PK-like)"/>
    <property type="match status" value="1"/>
</dbReference>
<dbReference type="Proteomes" id="UP000515369">
    <property type="component" value="Chromosome"/>
</dbReference>
<evidence type="ECO:0000259" key="2">
    <source>
        <dbReference type="Pfam" id="PF01636"/>
    </source>
</evidence>
<gene>
    <name evidence="3" type="ORF">H3H32_13300</name>
</gene>
<dbReference type="InterPro" id="IPR011009">
    <property type="entry name" value="Kinase-like_dom_sf"/>
</dbReference>
<dbReference type="EMBL" id="CP059732">
    <property type="protein sequence ID" value="QMW05792.1"/>
    <property type="molecule type" value="Genomic_DNA"/>
</dbReference>
<dbReference type="KEGG" id="sfol:H3H32_13300"/>
<accession>A0A7G5H3V0</accession>
<evidence type="ECO:0000313" key="3">
    <source>
        <dbReference type="EMBL" id="QMW05792.1"/>
    </source>
</evidence>
<keyword evidence="3" id="KW-0808">Transferase</keyword>
<reference evidence="3 4" key="1">
    <citation type="submission" date="2020-07" db="EMBL/GenBank/DDBJ databases">
        <title>Spirosoma foliorum sp. nov., isolated from the leaves on the Nejang mountain Korea, Republic of.</title>
        <authorList>
            <person name="Ho H."/>
            <person name="Lee Y.-J."/>
            <person name="Nurcahyanto D.-A."/>
            <person name="Kim S.-G."/>
        </authorList>
    </citation>
    <scope>NUCLEOTIDE SEQUENCE [LARGE SCALE GENOMIC DNA]</scope>
    <source>
        <strain evidence="3 4">PL0136</strain>
    </source>
</reference>
<evidence type="ECO:0000256" key="1">
    <source>
        <dbReference type="ARBA" id="ARBA00038240"/>
    </source>
</evidence>
<comment type="similarity">
    <text evidence="1">Belongs to the pseudomonas-type ThrB family.</text>
</comment>
<dbReference type="Pfam" id="PF01636">
    <property type="entry name" value="APH"/>
    <property type="match status" value="1"/>
</dbReference>
<dbReference type="RefSeq" id="WP_182463170.1">
    <property type="nucleotide sequence ID" value="NZ_CP059732.1"/>
</dbReference>
<dbReference type="Gene3D" id="3.30.200.20">
    <property type="entry name" value="Phosphorylase Kinase, domain 1"/>
    <property type="match status" value="1"/>
</dbReference>